<evidence type="ECO:0000256" key="1">
    <source>
        <dbReference type="ARBA" id="ARBA00004651"/>
    </source>
</evidence>
<keyword evidence="2" id="KW-1003">Cell membrane</keyword>
<feature type="transmembrane region" description="Helical" evidence="8">
    <location>
        <begin position="126"/>
        <end position="145"/>
    </location>
</feature>
<comment type="similarity">
    <text evidence="7">Belongs to the glycosyltransferase 87 family.</text>
</comment>
<feature type="transmembrane region" description="Helical" evidence="8">
    <location>
        <begin position="71"/>
        <end position="91"/>
    </location>
</feature>
<feature type="transmembrane region" description="Helical" evidence="8">
    <location>
        <begin position="48"/>
        <end position="65"/>
    </location>
</feature>
<evidence type="ECO:0000256" key="8">
    <source>
        <dbReference type="SAM" id="Phobius"/>
    </source>
</evidence>
<feature type="transmembrane region" description="Helical" evidence="8">
    <location>
        <begin position="157"/>
        <end position="179"/>
    </location>
</feature>
<keyword evidence="3" id="KW-0808">Transferase</keyword>
<accession>A0ABN2Q1Q3</accession>
<proteinExistence type="inferred from homology"/>
<evidence type="ECO:0000256" key="3">
    <source>
        <dbReference type="ARBA" id="ARBA00022679"/>
    </source>
</evidence>
<comment type="caution">
    <text evidence="9">The sequence shown here is derived from an EMBL/GenBank/DDBJ whole genome shotgun (WGS) entry which is preliminary data.</text>
</comment>
<dbReference type="Proteomes" id="UP001501116">
    <property type="component" value="Unassembled WGS sequence"/>
</dbReference>
<dbReference type="InterPro" id="IPR018584">
    <property type="entry name" value="GT87"/>
</dbReference>
<dbReference type="EMBL" id="BAAANN010000002">
    <property type="protein sequence ID" value="GAA1941426.1"/>
    <property type="molecule type" value="Genomic_DNA"/>
</dbReference>
<comment type="subcellular location">
    <subcellularLocation>
        <location evidence="1">Cell membrane</location>
        <topology evidence="1">Multi-pass membrane protein</topology>
    </subcellularLocation>
</comment>
<evidence type="ECO:0000256" key="2">
    <source>
        <dbReference type="ARBA" id="ARBA00022475"/>
    </source>
</evidence>
<keyword evidence="5 8" id="KW-1133">Transmembrane helix</keyword>
<name>A0ABN2Q1Q3_9PSEU</name>
<feature type="transmembrane region" description="Helical" evidence="8">
    <location>
        <begin position="275"/>
        <end position="294"/>
    </location>
</feature>
<keyword evidence="6 8" id="KW-0472">Membrane</keyword>
<evidence type="ECO:0000256" key="7">
    <source>
        <dbReference type="ARBA" id="ARBA00024033"/>
    </source>
</evidence>
<keyword evidence="10" id="KW-1185">Reference proteome</keyword>
<feature type="transmembrane region" description="Helical" evidence="8">
    <location>
        <begin position="248"/>
        <end position="269"/>
    </location>
</feature>
<feature type="transmembrane region" description="Helical" evidence="8">
    <location>
        <begin position="344"/>
        <end position="365"/>
    </location>
</feature>
<sequence length="380" mass="40677">MRGILAYTSGLPSGGDTAVYQGGAATLLHGLPLYDADFLDAEPDFAKLPFTYAPFAAVLFIPMVLVPSQVAWGVLNAISLVAVALVGWLVLRRVETRPRWLAPSWGGVAAALLMTFTQPLSVTLEYGQINAVLMMFVAVDVLVVCGSAGRARYGGGVLVGVAAATKLTPLIFVVHLLLVGRRADAARAAGTFAGLQCLMLLIAPHDTVRFWTRTVFDSSRIGPTEWAWNQSVGGLLRRLNDGAAWSQPVAYGIGALLAAGAIVLVLRYHRAGQPVPALLVSAFLALLVSPVSWIHHWVWAVPLVLVLLARRKVVAAVVTVLVFALRPVDAPGPGEHPGLWETGYTFVLGNAYVLFAIAFGVVLLVRGRDRTRRPEVRLAR</sequence>
<evidence type="ECO:0000256" key="5">
    <source>
        <dbReference type="ARBA" id="ARBA00022989"/>
    </source>
</evidence>
<evidence type="ECO:0000313" key="10">
    <source>
        <dbReference type="Proteomes" id="UP001501116"/>
    </source>
</evidence>
<keyword evidence="4 8" id="KW-0812">Transmembrane</keyword>
<organism evidence="9 10">
    <name type="scientific">Amycolatopsis minnesotensis</name>
    <dbReference type="NCBI Taxonomy" id="337894"/>
    <lineage>
        <taxon>Bacteria</taxon>
        <taxon>Bacillati</taxon>
        <taxon>Actinomycetota</taxon>
        <taxon>Actinomycetes</taxon>
        <taxon>Pseudonocardiales</taxon>
        <taxon>Pseudonocardiaceae</taxon>
        <taxon>Amycolatopsis</taxon>
    </lineage>
</organism>
<evidence type="ECO:0000256" key="6">
    <source>
        <dbReference type="ARBA" id="ARBA00023136"/>
    </source>
</evidence>
<evidence type="ECO:0000256" key="4">
    <source>
        <dbReference type="ARBA" id="ARBA00022692"/>
    </source>
</evidence>
<reference evidence="9 10" key="1">
    <citation type="journal article" date="2019" name="Int. J. Syst. Evol. Microbiol.">
        <title>The Global Catalogue of Microorganisms (GCM) 10K type strain sequencing project: providing services to taxonomists for standard genome sequencing and annotation.</title>
        <authorList>
            <consortium name="The Broad Institute Genomics Platform"/>
            <consortium name="The Broad Institute Genome Sequencing Center for Infectious Disease"/>
            <person name="Wu L."/>
            <person name="Ma J."/>
        </authorList>
    </citation>
    <scope>NUCLEOTIDE SEQUENCE [LARGE SCALE GENOMIC DNA]</scope>
    <source>
        <strain evidence="9 10">JCM 14545</strain>
    </source>
</reference>
<gene>
    <name evidence="9" type="ORF">GCM10009754_05940</name>
</gene>
<feature type="transmembrane region" description="Helical" evidence="8">
    <location>
        <begin position="100"/>
        <end position="120"/>
    </location>
</feature>
<protein>
    <submittedName>
        <fullName evidence="9">Glycosyltransferase 87 family protein</fullName>
    </submittedName>
</protein>
<evidence type="ECO:0000313" key="9">
    <source>
        <dbReference type="EMBL" id="GAA1941426.1"/>
    </source>
</evidence>
<dbReference type="Pfam" id="PF09594">
    <property type="entry name" value="GT87"/>
    <property type="match status" value="1"/>
</dbReference>